<dbReference type="Gene3D" id="3.30.40.10">
    <property type="entry name" value="Zinc/RING finger domain, C3HC4 (zinc finger)"/>
    <property type="match status" value="1"/>
</dbReference>
<dbReference type="PANTHER" id="PTHR45969:SF9">
    <property type="entry name" value="RING-TYPE DOMAIN-CONTAINING PROTEIN"/>
    <property type="match status" value="1"/>
</dbReference>
<organism evidence="6 7">
    <name type="scientific">Cynara cardunculus var. scolymus</name>
    <name type="common">Globe artichoke</name>
    <name type="synonym">Cynara scolymus</name>
    <dbReference type="NCBI Taxonomy" id="59895"/>
    <lineage>
        <taxon>Eukaryota</taxon>
        <taxon>Viridiplantae</taxon>
        <taxon>Streptophyta</taxon>
        <taxon>Embryophyta</taxon>
        <taxon>Tracheophyta</taxon>
        <taxon>Spermatophyta</taxon>
        <taxon>Magnoliopsida</taxon>
        <taxon>eudicotyledons</taxon>
        <taxon>Gunneridae</taxon>
        <taxon>Pentapetalae</taxon>
        <taxon>asterids</taxon>
        <taxon>campanulids</taxon>
        <taxon>Asterales</taxon>
        <taxon>Asteraceae</taxon>
        <taxon>Carduoideae</taxon>
        <taxon>Cardueae</taxon>
        <taxon>Carduinae</taxon>
        <taxon>Cynara</taxon>
    </lineage>
</organism>
<dbReference type="GO" id="GO:0016567">
    <property type="term" value="P:protein ubiquitination"/>
    <property type="evidence" value="ECO:0007669"/>
    <property type="project" value="TreeGrafter"/>
</dbReference>
<feature type="domain" description="RING-type" evidence="5">
    <location>
        <begin position="88"/>
        <end position="131"/>
    </location>
</feature>
<dbReference type="GO" id="GO:0008270">
    <property type="term" value="F:zinc ion binding"/>
    <property type="evidence" value="ECO:0007669"/>
    <property type="project" value="UniProtKB-KW"/>
</dbReference>
<dbReference type="GO" id="GO:0061630">
    <property type="term" value="F:ubiquitin protein ligase activity"/>
    <property type="evidence" value="ECO:0007669"/>
    <property type="project" value="TreeGrafter"/>
</dbReference>
<evidence type="ECO:0000256" key="2">
    <source>
        <dbReference type="ARBA" id="ARBA00022771"/>
    </source>
</evidence>
<dbReference type="Gramene" id="KVI07424">
    <property type="protein sequence ID" value="KVI07424"/>
    <property type="gene ID" value="Ccrd_014196"/>
</dbReference>
<dbReference type="InterPro" id="IPR013083">
    <property type="entry name" value="Znf_RING/FYVE/PHD"/>
</dbReference>
<protein>
    <submittedName>
        <fullName evidence="6">Zinc finger, RING/FYVE/PHD-type</fullName>
    </submittedName>
</protein>
<name>A0A103YE43_CYNCS</name>
<evidence type="ECO:0000259" key="5">
    <source>
        <dbReference type="PROSITE" id="PS50089"/>
    </source>
</evidence>
<gene>
    <name evidence="6" type="ORF">Ccrd_014196</name>
</gene>
<dbReference type="Proteomes" id="UP000243975">
    <property type="component" value="Unassembled WGS sequence"/>
</dbReference>
<dbReference type="EMBL" id="LEKV01001507">
    <property type="protein sequence ID" value="KVI07424.1"/>
    <property type="molecule type" value="Genomic_DNA"/>
</dbReference>
<keyword evidence="1" id="KW-0479">Metal-binding</keyword>
<evidence type="ECO:0000313" key="6">
    <source>
        <dbReference type="EMBL" id="KVI07424.1"/>
    </source>
</evidence>
<dbReference type="PROSITE" id="PS50089">
    <property type="entry name" value="ZF_RING_2"/>
    <property type="match status" value="1"/>
</dbReference>
<evidence type="ECO:0000256" key="4">
    <source>
        <dbReference type="PROSITE-ProRule" id="PRU00175"/>
    </source>
</evidence>
<evidence type="ECO:0000313" key="7">
    <source>
        <dbReference type="Proteomes" id="UP000243975"/>
    </source>
</evidence>
<reference evidence="6 7" key="1">
    <citation type="journal article" date="2016" name="Sci. Rep.">
        <title>The genome sequence of the outbreeding globe artichoke constructed de novo incorporating a phase-aware low-pass sequencing strategy of F1 progeny.</title>
        <authorList>
            <person name="Scaglione D."/>
            <person name="Reyes-Chin-Wo S."/>
            <person name="Acquadro A."/>
            <person name="Froenicke L."/>
            <person name="Portis E."/>
            <person name="Beitel C."/>
            <person name="Tirone M."/>
            <person name="Mauro R."/>
            <person name="Lo Monaco A."/>
            <person name="Mauromicale G."/>
            <person name="Faccioli P."/>
            <person name="Cattivelli L."/>
            <person name="Rieseberg L."/>
            <person name="Michelmore R."/>
            <person name="Lanteri S."/>
        </authorList>
    </citation>
    <scope>NUCLEOTIDE SEQUENCE [LARGE SCALE GENOMIC DNA]</scope>
    <source>
        <strain evidence="6">2C</strain>
    </source>
</reference>
<dbReference type="SMART" id="SM00184">
    <property type="entry name" value="RING"/>
    <property type="match status" value="1"/>
</dbReference>
<keyword evidence="7" id="KW-1185">Reference proteome</keyword>
<dbReference type="AlphaFoldDB" id="A0A103YE43"/>
<comment type="caution">
    <text evidence="6">The sequence shown here is derived from an EMBL/GenBank/DDBJ whole genome shotgun (WGS) entry which is preliminary data.</text>
</comment>
<proteinExistence type="predicted"/>
<dbReference type="OMA" id="CLMEYEK"/>
<dbReference type="InterPro" id="IPR001841">
    <property type="entry name" value="Znf_RING"/>
</dbReference>
<evidence type="ECO:0000256" key="1">
    <source>
        <dbReference type="ARBA" id="ARBA00022723"/>
    </source>
</evidence>
<accession>A0A103YE43</accession>
<keyword evidence="3" id="KW-0862">Zinc</keyword>
<evidence type="ECO:0000256" key="3">
    <source>
        <dbReference type="ARBA" id="ARBA00022833"/>
    </source>
</evidence>
<dbReference type="Pfam" id="PF13639">
    <property type="entry name" value="zf-RING_2"/>
    <property type="match status" value="1"/>
</dbReference>
<keyword evidence="2 4" id="KW-0863">Zinc-finger</keyword>
<sequence>MICLVHDGYGASTTTLVFITCIWVPFLETKQAFFKIISTFMMVFHPQRHHDNDYDYLNVYPDFYQLSALRFNDVAAKEAASRVVDDVCSICLVEFTGDDTVSQLDRCHHVFHTSCIQRWLHDDHFTCPICRSNLTDAISCQYFK</sequence>
<dbReference type="SUPFAM" id="SSF57850">
    <property type="entry name" value="RING/U-box"/>
    <property type="match status" value="1"/>
</dbReference>
<dbReference type="PANTHER" id="PTHR45969">
    <property type="entry name" value="RING ZINC FINGER PROTEIN-RELATED"/>
    <property type="match status" value="1"/>
</dbReference>